<dbReference type="GO" id="GO:0005938">
    <property type="term" value="C:cell cortex"/>
    <property type="evidence" value="ECO:0007669"/>
    <property type="project" value="TreeGrafter"/>
</dbReference>
<dbReference type="PANTHER" id="PTHR12295">
    <property type="entry name" value="FURRY-RELATED"/>
    <property type="match status" value="1"/>
</dbReference>
<dbReference type="InterPro" id="IPR039867">
    <property type="entry name" value="Furry/Tao3/Mor2"/>
</dbReference>
<dbReference type="InterPro" id="IPR029473">
    <property type="entry name" value="MOR2-PAG1_mid"/>
</dbReference>
<sequence length="484" mass="54642">MFHAERSIGEDGFVYGWLEKLIVSTNPVMQAEVEEMLAWMLELNESGVLLDWLMMQCYTQPPAVACRCFRALVRVFSRRDFPCEFVSLFVLCQSMLAVNSVTDCALHMIEILRKQFLDTSNLHATSPAQQVAPIVQMRNQTVDVITSYPGGHIFPIEQHDICTRLANSYPQLTVTIFSEVSYRLEMKNCTNKAQLLAILHPWIANLELVDQNVVEEAAEGPRGWGSEEATQLVLNNLLYLTLTLSSDYEQELAEVWKTLVISFPANLPAVLNFFYTTTLLSQESLLTHTKRICVWFTSDGNAREASIEKEEPMKDGVRLLPMPAYGGHYSPLSQFLPPVVQPVQFFNKSEVGLLLVCDIIRTRSTVDWSDSLALLLHFSILRLDSLRPALCRHARQAIINVLMIYMEKSQLPLVSSILLKNDMIYGTEGSEITGEVSVGVCREESPSFARATADEYRRMIFACPSLFSRNSDLLSAIVFCLSEK</sequence>
<dbReference type="GO" id="GO:0031175">
    <property type="term" value="P:neuron projection development"/>
    <property type="evidence" value="ECO:0007669"/>
    <property type="project" value="TreeGrafter"/>
</dbReference>
<evidence type="ECO:0000313" key="3">
    <source>
        <dbReference type="Proteomes" id="UP000005237"/>
    </source>
</evidence>
<reference evidence="2" key="2">
    <citation type="submission" date="2022-06" db="UniProtKB">
        <authorList>
            <consortium name="EnsemblMetazoa"/>
        </authorList>
    </citation>
    <scope>IDENTIFICATION</scope>
    <source>
        <strain evidence="2">DF5081</strain>
    </source>
</reference>
<dbReference type="AlphaFoldDB" id="A0A8R1ER20"/>
<dbReference type="GO" id="GO:0030427">
    <property type="term" value="C:site of polarized growth"/>
    <property type="evidence" value="ECO:0007669"/>
    <property type="project" value="TreeGrafter"/>
</dbReference>
<name>A0A8R1ER20_CAEJA</name>
<reference evidence="3" key="1">
    <citation type="submission" date="2010-08" db="EMBL/GenBank/DDBJ databases">
        <authorList>
            <consortium name="Caenorhabditis japonica Sequencing Consortium"/>
            <person name="Wilson R.K."/>
        </authorList>
    </citation>
    <scope>NUCLEOTIDE SEQUENCE [LARGE SCALE GENOMIC DNA]</scope>
    <source>
        <strain evidence="3">DF5081</strain>
    </source>
</reference>
<dbReference type="PANTHER" id="PTHR12295:SF30">
    <property type="entry name" value="PROTEIN FURRY"/>
    <property type="match status" value="1"/>
</dbReference>
<organism evidence="2 3">
    <name type="scientific">Caenorhabditis japonica</name>
    <dbReference type="NCBI Taxonomy" id="281687"/>
    <lineage>
        <taxon>Eukaryota</taxon>
        <taxon>Metazoa</taxon>
        <taxon>Ecdysozoa</taxon>
        <taxon>Nematoda</taxon>
        <taxon>Chromadorea</taxon>
        <taxon>Rhabditida</taxon>
        <taxon>Rhabditina</taxon>
        <taxon>Rhabditomorpha</taxon>
        <taxon>Rhabditoidea</taxon>
        <taxon>Rhabditidae</taxon>
        <taxon>Peloderinae</taxon>
        <taxon>Caenorhabditis</taxon>
    </lineage>
</organism>
<dbReference type="Pfam" id="PF14228">
    <property type="entry name" value="MOR2-PAG1_mid"/>
    <property type="match status" value="1"/>
</dbReference>
<evidence type="ECO:0000313" key="2">
    <source>
        <dbReference type="EnsemblMetazoa" id="CJA40087.1"/>
    </source>
</evidence>
<dbReference type="EnsemblMetazoa" id="CJA40087.1">
    <property type="protein sequence ID" value="CJA40087.1"/>
    <property type="gene ID" value="WBGene00215935"/>
</dbReference>
<proteinExistence type="predicted"/>
<evidence type="ECO:0000259" key="1">
    <source>
        <dbReference type="Pfam" id="PF14228"/>
    </source>
</evidence>
<accession>A0A8R1ER20</accession>
<protein>
    <submittedName>
        <fullName evidence="2">MOR2-PAG1_mid domain-containing protein</fullName>
    </submittedName>
</protein>
<dbReference type="Proteomes" id="UP000005237">
    <property type="component" value="Unassembled WGS sequence"/>
</dbReference>
<feature type="domain" description="Cell morphogenesis central region" evidence="1">
    <location>
        <begin position="54"/>
        <end position="279"/>
    </location>
</feature>
<keyword evidence="3" id="KW-1185">Reference proteome</keyword>
<dbReference type="GO" id="GO:0000902">
    <property type="term" value="P:cell morphogenesis"/>
    <property type="evidence" value="ECO:0007669"/>
    <property type="project" value="InterPro"/>
</dbReference>